<dbReference type="Gene3D" id="1.10.10.10">
    <property type="entry name" value="Winged helix-like DNA-binding domain superfamily/Winged helix DNA-binding domain"/>
    <property type="match status" value="1"/>
</dbReference>
<gene>
    <name evidence="2" type="ORF">SAMN05216189_103139</name>
    <name evidence="3" type="ORF">SAMN06295949_14028</name>
</gene>
<dbReference type="EMBL" id="FNEC01000031">
    <property type="protein sequence ID" value="SDK19538.1"/>
    <property type="molecule type" value="Genomic_DNA"/>
</dbReference>
<dbReference type="RefSeq" id="WP_244160977.1">
    <property type="nucleotide sequence ID" value="NZ_FNEC01000031.1"/>
</dbReference>
<dbReference type="SUPFAM" id="SSF46785">
    <property type="entry name" value="Winged helix' DNA-binding domain"/>
    <property type="match status" value="1"/>
</dbReference>
<reference evidence="2 5" key="1">
    <citation type="submission" date="2016-10" db="EMBL/GenBank/DDBJ databases">
        <authorList>
            <person name="de Groot N.N."/>
        </authorList>
    </citation>
    <scope>NUCLEOTIDE SEQUENCE [LARGE SCALE GENOMIC DNA]</scope>
    <source>
        <strain evidence="2 5">CCM 7361</strain>
    </source>
</reference>
<dbReference type="EMBL" id="FZPC01000040">
    <property type="protein sequence ID" value="SNT51749.1"/>
    <property type="molecule type" value="Genomic_DNA"/>
</dbReference>
<dbReference type="InterPro" id="IPR036390">
    <property type="entry name" value="WH_DNA-bd_sf"/>
</dbReference>
<evidence type="ECO:0000313" key="3">
    <source>
        <dbReference type="EMBL" id="SNT51749.1"/>
    </source>
</evidence>
<dbReference type="InterPro" id="IPR000835">
    <property type="entry name" value="HTH_MarR-typ"/>
</dbReference>
<dbReference type="Proteomes" id="UP000198309">
    <property type="component" value="Unassembled WGS sequence"/>
</dbReference>
<dbReference type="InterPro" id="IPR036388">
    <property type="entry name" value="WH-like_DNA-bd_sf"/>
</dbReference>
<reference evidence="3 4" key="2">
    <citation type="submission" date="2017-06" db="EMBL/GenBank/DDBJ databases">
        <authorList>
            <person name="Varghese N."/>
            <person name="Submissions S."/>
        </authorList>
    </citation>
    <scope>NUCLEOTIDE SEQUENCE [LARGE SCALE GENOMIC DNA]</scope>
    <source>
        <strain evidence="3 4">RLD-1</strain>
    </source>
</reference>
<dbReference type="GO" id="GO:0003700">
    <property type="term" value="F:DNA-binding transcription factor activity"/>
    <property type="evidence" value="ECO:0007669"/>
    <property type="project" value="InterPro"/>
</dbReference>
<name>A0A239NC51_9PSED</name>
<accession>A0A239NC51</accession>
<protein>
    <submittedName>
        <fullName evidence="2">Transcriptional regulator, MarR family</fullName>
    </submittedName>
</protein>
<keyword evidence="4" id="KW-1185">Reference proteome</keyword>
<dbReference type="Pfam" id="PF12802">
    <property type="entry name" value="MarR_2"/>
    <property type="match status" value="1"/>
</dbReference>
<organism evidence="2 5">
    <name type="scientific">Pseudomonas delhiensis</name>
    <dbReference type="NCBI Taxonomy" id="366289"/>
    <lineage>
        <taxon>Bacteria</taxon>
        <taxon>Pseudomonadati</taxon>
        <taxon>Pseudomonadota</taxon>
        <taxon>Gammaproteobacteria</taxon>
        <taxon>Pseudomonadales</taxon>
        <taxon>Pseudomonadaceae</taxon>
        <taxon>Pseudomonas</taxon>
    </lineage>
</organism>
<feature type="domain" description="HTH marR-type" evidence="1">
    <location>
        <begin position="52"/>
        <end position="107"/>
    </location>
</feature>
<sequence>MQASRKTADAAPIAATSQPSGRPFLRQLLAARQEWIEERLYAMAEASGYKQVTPAMSRLFGLMKRQPVGISVLARQLAISRQAVHKLVNEAVQMELVELIDSEEDKRVKLVGFTAKGFAMSVAATRNLEKIEQDLAQRIGQADLDELKRILAKAW</sequence>
<dbReference type="AlphaFoldDB" id="A0A239NC51"/>
<dbReference type="Proteomes" id="UP000199693">
    <property type="component" value="Unassembled WGS sequence"/>
</dbReference>
<proteinExistence type="predicted"/>
<evidence type="ECO:0000313" key="5">
    <source>
        <dbReference type="Proteomes" id="UP000199693"/>
    </source>
</evidence>
<evidence type="ECO:0000259" key="1">
    <source>
        <dbReference type="Pfam" id="PF12802"/>
    </source>
</evidence>
<evidence type="ECO:0000313" key="2">
    <source>
        <dbReference type="EMBL" id="SDK19538.1"/>
    </source>
</evidence>
<evidence type="ECO:0000313" key="4">
    <source>
        <dbReference type="Proteomes" id="UP000198309"/>
    </source>
</evidence>